<protein>
    <recommendedName>
        <fullName evidence="1">HTH cro/C1-type domain-containing protein</fullName>
    </recommendedName>
</protein>
<dbReference type="CDD" id="cd00093">
    <property type="entry name" value="HTH_XRE"/>
    <property type="match status" value="1"/>
</dbReference>
<dbReference type="Pfam" id="PF13560">
    <property type="entry name" value="HTH_31"/>
    <property type="match status" value="1"/>
</dbReference>
<organism evidence="2 3">
    <name type="scientific">Nocardia seriolae</name>
    <dbReference type="NCBI Taxonomy" id="37332"/>
    <lineage>
        <taxon>Bacteria</taxon>
        <taxon>Bacillati</taxon>
        <taxon>Actinomycetota</taxon>
        <taxon>Actinomycetes</taxon>
        <taxon>Mycobacteriales</taxon>
        <taxon>Nocardiaceae</taxon>
        <taxon>Nocardia</taxon>
    </lineage>
</organism>
<proteinExistence type="predicted"/>
<dbReference type="InterPro" id="IPR001387">
    <property type="entry name" value="Cro/C1-type_HTH"/>
</dbReference>
<evidence type="ECO:0000313" key="2">
    <source>
        <dbReference type="EMBL" id="APA94934.1"/>
    </source>
</evidence>
<dbReference type="Proteomes" id="UP000180166">
    <property type="component" value="Chromosome"/>
</dbReference>
<dbReference type="PROSITE" id="PS50943">
    <property type="entry name" value="HTH_CROC1"/>
    <property type="match status" value="1"/>
</dbReference>
<dbReference type="EMBL" id="CP017839">
    <property type="protein sequence ID" value="APA94934.1"/>
    <property type="molecule type" value="Genomic_DNA"/>
</dbReference>
<dbReference type="AlphaFoldDB" id="A0ABC8ALB2"/>
<accession>A0ABC8ALB2</accession>
<dbReference type="Pfam" id="PF17765">
    <property type="entry name" value="MLTR_LBD"/>
    <property type="match status" value="1"/>
</dbReference>
<gene>
    <name evidence="2" type="ORF">NS506_00858</name>
</gene>
<feature type="domain" description="HTH cro/C1-type" evidence="1">
    <location>
        <begin position="10"/>
        <end position="64"/>
    </location>
</feature>
<dbReference type="Gene3D" id="3.30.450.180">
    <property type="match status" value="1"/>
</dbReference>
<dbReference type="SMART" id="SM00530">
    <property type="entry name" value="HTH_XRE"/>
    <property type="match status" value="1"/>
</dbReference>
<evidence type="ECO:0000259" key="1">
    <source>
        <dbReference type="PROSITE" id="PS50943"/>
    </source>
</evidence>
<dbReference type="InterPro" id="IPR041413">
    <property type="entry name" value="MLTR_LBD"/>
</dbReference>
<dbReference type="GeneID" id="93371603"/>
<evidence type="ECO:0000313" key="3">
    <source>
        <dbReference type="Proteomes" id="UP000180166"/>
    </source>
</evidence>
<dbReference type="RefSeq" id="WP_045439465.1">
    <property type="nucleotide sequence ID" value="NZ_AP017900.1"/>
</dbReference>
<dbReference type="PANTHER" id="PTHR35010">
    <property type="entry name" value="BLL4672 PROTEIN-RELATED"/>
    <property type="match status" value="1"/>
</dbReference>
<name>A0ABC8ALB2_9NOCA</name>
<dbReference type="Gene3D" id="1.10.260.40">
    <property type="entry name" value="lambda repressor-like DNA-binding domains"/>
    <property type="match status" value="1"/>
</dbReference>
<dbReference type="SUPFAM" id="SSF47413">
    <property type="entry name" value="lambda repressor-like DNA-binding domains"/>
    <property type="match status" value="1"/>
</dbReference>
<reference evidence="2 3" key="1">
    <citation type="submission" date="2016-10" db="EMBL/GenBank/DDBJ databases">
        <title>Genome sequence of Nocardia seriolae strain EM150506, isolated from Anguila japonica.</title>
        <authorList>
            <person name="Han H.-J."/>
        </authorList>
    </citation>
    <scope>NUCLEOTIDE SEQUENCE [LARGE SCALE GENOMIC DNA]</scope>
    <source>
        <strain evidence="2 3">EM150506</strain>
    </source>
</reference>
<dbReference type="KEGG" id="nsr:NS506_00858"/>
<sequence>MSKGQLAVFIRSRRDALGMTQAQLAGSTGWSKSAIEKVEAGTLTPSLEFAGALFDALGIPYIYRERIVAALYPGALDRVLGPSPALPDADALADLEDLPYPAAYLALPEGDVLGVNAAWAAAFPGLRARSNLLGYLFTDPEAERMLVDWEQVAHGFTYGLRMMGPLSVPETVLNEIIERCRVHPEFERMYATDPDGPATLRPILRVADPGTGVVRNLHIKIDKPHLPHSSWVTYRLVPVRAEAATSTRPDSADRR</sequence>
<dbReference type="InterPro" id="IPR010982">
    <property type="entry name" value="Lambda_DNA-bd_dom_sf"/>
</dbReference>